<dbReference type="PANTHER" id="PTHR46999:SF4">
    <property type="entry name" value="ALPHA-GLUCAN WATER DIKINASE 2"/>
    <property type="match status" value="1"/>
</dbReference>
<keyword evidence="2" id="KW-1185">Reference proteome</keyword>
<evidence type="ECO:0000313" key="1">
    <source>
        <dbReference type="EMBL" id="RZC06700.1"/>
    </source>
</evidence>
<sequence>MCHPNILKRYEASVRFNIATELTDRCKTEGELGLIGILVWMRFMACRHLTWNKNFNIVKGLGETLVGAYPGRATTFIMKKTNLKYPVVTSYPSKLMRLYSKKSIIFRSDSNAEDLEGFAGAGLFDSVIMDKVEKVVLDYSKDPIIADKPFQTSLFSRIAKAGKILEDLYGCPQDIEGVVKDGTIFVVQARP</sequence>
<proteinExistence type="predicted"/>
<dbReference type="AlphaFoldDB" id="A0A445K7C9"/>
<accession>A0A445K7C9</accession>
<comment type="caution">
    <text evidence="1">The sequence shown here is derived from an EMBL/GenBank/DDBJ whole genome shotgun (WGS) entry which is preliminary data.</text>
</comment>
<dbReference type="PANTHER" id="PTHR46999">
    <property type="entry name" value="ALPHA-GLUCAN WATER DIKINASE 1, CHLOROPLASTIC-RELATED"/>
    <property type="match status" value="1"/>
</dbReference>
<dbReference type="SUPFAM" id="SSF56059">
    <property type="entry name" value="Glutathione synthetase ATP-binding domain-like"/>
    <property type="match status" value="1"/>
</dbReference>
<dbReference type="EMBL" id="QZWG01000006">
    <property type="protein sequence ID" value="RZC06700.1"/>
    <property type="molecule type" value="Genomic_DNA"/>
</dbReference>
<evidence type="ECO:0000313" key="2">
    <source>
        <dbReference type="Proteomes" id="UP000289340"/>
    </source>
</evidence>
<keyword evidence="1" id="KW-0808">Transferase</keyword>
<protein>
    <submittedName>
        <fullName evidence="1">Alpha-glucan water dikinase 2</fullName>
    </submittedName>
</protein>
<dbReference type="GO" id="GO:0016301">
    <property type="term" value="F:kinase activity"/>
    <property type="evidence" value="ECO:0007669"/>
    <property type="project" value="UniProtKB-KW"/>
</dbReference>
<reference evidence="1 2" key="1">
    <citation type="submission" date="2018-09" db="EMBL/GenBank/DDBJ databases">
        <title>A high-quality reference genome of wild soybean provides a powerful tool to mine soybean genomes.</title>
        <authorList>
            <person name="Xie M."/>
            <person name="Chung C.Y.L."/>
            <person name="Li M.-W."/>
            <person name="Wong F.-L."/>
            <person name="Chan T.-F."/>
            <person name="Lam H.-M."/>
        </authorList>
    </citation>
    <scope>NUCLEOTIDE SEQUENCE [LARGE SCALE GENOMIC DNA]</scope>
    <source>
        <strain evidence="2">cv. W05</strain>
        <tissue evidence="1">Hypocotyl of etiolated seedlings</tissue>
    </source>
</reference>
<dbReference type="Proteomes" id="UP000289340">
    <property type="component" value="Chromosome 6"/>
</dbReference>
<keyword evidence="1" id="KW-0418">Kinase</keyword>
<dbReference type="Gene3D" id="3.30.470.20">
    <property type="entry name" value="ATP-grasp fold, B domain"/>
    <property type="match status" value="1"/>
</dbReference>
<name>A0A445K7C9_GLYSO</name>
<organism evidence="1 2">
    <name type="scientific">Glycine soja</name>
    <name type="common">Wild soybean</name>
    <dbReference type="NCBI Taxonomy" id="3848"/>
    <lineage>
        <taxon>Eukaryota</taxon>
        <taxon>Viridiplantae</taxon>
        <taxon>Streptophyta</taxon>
        <taxon>Embryophyta</taxon>
        <taxon>Tracheophyta</taxon>
        <taxon>Spermatophyta</taxon>
        <taxon>Magnoliopsida</taxon>
        <taxon>eudicotyledons</taxon>
        <taxon>Gunneridae</taxon>
        <taxon>Pentapetalae</taxon>
        <taxon>rosids</taxon>
        <taxon>fabids</taxon>
        <taxon>Fabales</taxon>
        <taxon>Fabaceae</taxon>
        <taxon>Papilionoideae</taxon>
        <taxon>50 kb inversion clade</taxon>
        <taxon>NPAAA clade</taxon>
        <taxon>indigoferoid/millettioid clade</taxon>
        <taxon>Phaseoleae</taxon>
        <taxon>Glycine</taxon>
        <taxon>Glycine subgen. Soja</taxon>
    </lineage>
</organism>
<gene>
    <name evidence="1" type="ORF">D0Y65_014249</name>
</gene>